<sequence length="90" mass="9469">MSKKITAQSLEDVKTLLDDLFAQAQSQALSHHDKLVQSVLDGNSNVELTDMVLNLPAIPAVASATTSMPSSTGAPEAGNNCLESYGIHDD</sequence>
<keyword evidence="3" id="KW-1185">Reference proteome</keyword>
<comment type="caution">
    <text evidence="2">The sequence shown here is derived from an EMBL/GenBank/DDBJ whole genome shotgun (WGS) entry which is preliminary data.</text>
</comment>
<feature type="region of interest" description="Disordered" evidence="1">
    <location>
        <begin position="64"/>
        <end position="90"/>
    </location>
</feature>
<dbReference type="Proteomes" id="UP000237271">
    <property type="component" value="Unassembled WGS sequence"/>
</dbReference>
<dbReference type="EMBL" id="NCKW01009965">
    <property type="protein sequence ID" value="POM65711.1"/>
    <property type="molecule type" value="Genomic_DNA"/>
</dbReference>
<evidence type="ECO:0000313" key="2">
    <source>
        <dbReference type="EMBL" id="POM65711.1"/>
    </source>
</evidence>
<accession>A0A2P4XJH7</accession>
<evidence type="ECO:0000256" key="1">
    <source>
        <dbReference type="SAM" id="MobiDB-lite"/>
    </source>
</evidence>
<protein>
    <submittedName>
        <fullName evidence="2">Uncharacterized protein</fullName>
    </submittedName>
</protein>
<feature type="compositionally biased region" description="Polar residues" evidence="1">
    <location>
        <begin position="64"/>
        <end position="73"/>
    </location>
</feature>
<name>A0A2P4XJH7_9STRA</name>
<reference evidence="2 3" key="1">
    <citation type="journal article" date="2017" name="Genome Biol. Evol.">
        <title>Phytophthora megakarya and P. palmivora, closely related causal agents of cacao black pod rot, underwent increases in genome sizes and gene numbers by different mechanisms.</title>
        <authorList>
            <person name="Ali S.S."/>
            <person name="Shao J."/>
            <person name="Lary D.J."/>
            <person name="Kronmiller B."/>
            <person name="Shen D."/>
            <person name="Strem M.D."/>
            <person name="Amoako-Attah I."/>
            <person name="Akrofi A.Y."/>
            <person name="Begoude B.A."/>
            <person name="Ten Hoopen G.M."/>
            <person name="Coulibaly K."/>
            <person name="Kebe B.I."/>
            <person name="Melnick R.L."/>
            <person name="Guiltinan M.J."/>
            <person name="Tyler B.M."/>
            <person name="Meinhardt L.W."/>
            <person name="Bailey B.A."/>
        </authorList>
    </citation>
    <scope>NUCLEOTIDE SEQUENCE [LARGE SCALE GENOMIC DNA]</scope>
    <source>
        <strain evidence="3">sbr112.9</strain>
    </source>
</reference>
<dbReference type="AlphaFoldDB" id="A0A2P4XJH7"/>
<organism evidence="2 3">
    <name type="scientific">Phytophthora palmivora</name>
    <dbReference type="NCBI Taxonomy" id="4796"/>
    <lineage>
        <taxon>Eukaryota</taxon>
        <taxon>Sar</taxon>
        <taxon>Stramenopiles</taxon>
        <taxon>Oomycota</taxon>
        <taxon>Peronosporomycetes</taxon>
        <taxon>Peronosporales</taxon>
        <taxon>Peronosporaceae</taxon>
        <taxon>Phytophthora</taxon>
    </lineage>
</organism>
<proteinExistence type="predicted"/>
<gene>
    <name evidence="2" type="ORF">PHPALM_18534</name>
</gene>
<evidence type="ECO:0000313" key="3">
    <source>
        <dbReference type="Proteomes" id="UP000237271"/>
    </source>
</evidence>